<feature type="domain" description="Galactose-1-phosphate uridyl transferase N-terminal" evidence="12">
    <location>
        <begin position="174"/>
        <end position="347"/>
    </location>
</feature>
<keyword evidence="15" id="KW-1185">Reference proteome</keyword>
<dbReference type="OrthoDB" id="418412at2759"/>
<gene>
    <name evidence="14" type="ORF">WN55_01560</name>
</gene>
<dbReference type="UniPathway" id="UPA00214"/>
<keyword evidence="9 11" id="KW-0299">Galactose metabolism</keyword>
<dbReference type="STRING" id="178035.A0A154PG86"/>
<sequence>MTNRKSLDPRARAGPGSVMVLGYPFFPENEKVMGEEDRGWSRVLELQWERKAGRSRNAKVLKENREKSFTPPFCFLVKGFIVPTAAEIAIKRSLKAATPTPKFAAVHALYCIKRIGAPIQRIRLIVPFSSSNVNRAIFEVIVPEIVSARNLLPLESSDKKKTCSTNGIKAVSEEFSPTEHQHIRYNPLKGEWVLVSPHRMKRPWGGQIESSTEEDLPDYDPNNPLCPGNIRANGQVTPIYENTYSFINDFPALLESVPNPTKSEDELFQMDSARGTCKVMCFHPKSNVTIALMKVAEIKEVIKRWIFEMLELGEKWTWVQIFENRGALMGCSNAHPHCQIWASSFLPNEAKIKDKYLSDYYNRNKKPLLIDYVHKELFKKERVVLESRDWVVLVPFWAVWPYETMILPNQESLAVVMKRLCTKYDNLFNCFFPYSMGWHGAPTGPYGKQDYPYWTFHGIYLPPLLRSGTIKKHMVGYELLAQAQRDLTPEQAAEKLRSLSDSHYKYPDTSLTSCEIEKYSK</sequence>
<evidence type="ECO:0000313" key="15">
    <source>
        <dbReference type="Proteomes" id="UP000076502"/>
    </source>
</evidence>
<comment type="cofactor">
    <cofactor evidence="2">
        <name>Zn(2+)</name>
        <dbReference type="ChEBI" id="CHEBI:29105"/>
    </cofactor>
</comment>
<dbReference type="FunFam" id="3.30.428.10:FF:000002">
    <property type="entry name" value="Galactose-1-phosphate uridylyltransferase"/>
    <property type="match status" value="1"/>
</dbReference>
<comment type="pathway">
    <text evidence="3 11">Carbohydrate metabolism; galactose metabolism.</text>
</comment>
<dbReference type="InterPro" id="IPR036265">
    <property type="entry name" value="HIT-like_sf"/>
</dbReference>
<evidence type="ECO:0000259" key="12">
    <source>
        <dbReference type="Pfam" id="PF01087"/>
    </source>
</evidence>
<dbReference type="Pfam" id="PF02744">
    <property type="entry name" value="GalP_UDP_tr_C"/>
    <property type="match status" value="1"/>
</dbReference>
<dbReference type="PANTHER" id="PTHR11943:SF1">
    <property type="entry name" value="GALACTOSE-1-PHOSPHATE URIDYLYLTRANSFERASE"/>
    <property type="match status" value="1"/>
</dbReference>
<comment type="catalytic activity">
    <reaction evidence="1 11">
        <text>alpha-D-galactose 1-phosphate + UDP-alpha-D-glucose = alpha-D-glucose 1-phosphate + UDP-alpha-D-galactose</text>
        <dbReference type="Rhea" id="RHEA:13989"/>
        <dbReference type="ChEBI" id="CHEBI:58336"/>
        <dbReference type="ChEBI" id="CHEBI:58601"/>
        <dbReference type="ChEBI" id="CHEBI:58885"/>
        <dbReference type="ChEBI" id="CHEBI:66914"/>
        <dbReference type="EC" id="2.7.7.12"/>
    </reaction>
</comment>
<evidence type="ECO:0000256" key="3">
    <source>
        <dbReference type="ARBA" id="ARBA00004947"/>
    </source>
</evidence>
<protein>
    <recommendedName>
        <fullName evidence="11">Galactose-1-phosphate uridylyltransferase</fullName>
        <ecNumber evidence="11">2.7.7.12</ecNumber>
    </recommendedName>
</protein>
<evidence type="ECO:0000256" key="8">
    <source>
        <dbReference type="ARBA" id="ARBA00022833"/>
    </source>
</evidence>
<dbReference type="NCBIfam" id="NF008724">
    <property type="entry name" value="PRK11720.1"/>
    <property type="match status" value="1"/>
</dbReference>
<evidence type="ECO:0000256" key="2">
    <source>
        <dbReference type="ARBA" id="ARBA00001947"/>
    </source>
</evidence>
<evidence type="ECO:0000256" key="4">
    <source>
        <dbReference type="ARBA" id="ARBA00010951"/>
    </source>
</evidence>
<dbReference type="NCBIfam" id="TIGR00209">
    <property type="entry name" value="galT_1"/>
    <property type="match status" value="1"/>
</dbReference>
<dbReference type="SUPFAM" id="SSF54197">
    <property type="entry name" value="HIT-like"/>
    <property type="match status" value="2"/>
</dbReference>
<accession>A0A154PG86</accession>
<reference evidence="14 15" key="1">
    <citation type="submission" date="2015-07" db="EMBL/GenBank/DDBJ databases">
        <title>The genome of Dufourea novaeangliae.</title>
        <authorList>
            <person name="Pan H."/>
            <person name="Kapheim K."/>
        </authorList>
    </citation>
    <scope>NUCLEOTIDE SEQUENCE [LARGE SCALE GENOMIC DNA]</scope>
    <source>
        <strain evidence="14">0120121106</strain>
        <tissue evidence="14">Whole body</tissue>
    </source>
</reference>
<dbReference type="Proteomes" id="UP000076502">
    <property type="component" value="Unassembled WGS sequence"/>
</dbReference>
<proteinExistence type="inferred from homology"/>
<comment type="similarity">
    <text evidence="4 11">Belongs to the galactose-1-phosphate uridylyltransferase type 1 family.</text>
</comment>
<dbReference type="GO" id="GO:0008270">
    <property type="term" value="F:zinc ion binding"/>
    <property type="evidence" value="ECO:0007669"/>
    <property type="project" value="InterPro"/>
</dbReference>
<evidence type="ECO:0000256" key="1">
    <source>
        <dbReference type="ARBA" id="ARBA00001107"/>
    </source>
</evidence>
<keyword evidence="7 11" id="KW-0479">Metal-binding</keyword>
<keyword evidence="5 11" id="KW-0808">Transferase</keyword>
<dbReference type="AlphaFoldDB" id="A0A154PG86"/>
<dbReference type="Pfam" id="PF01087">
    <property type="entry name" value="GalP_UDP_transf"/>
    <property type="match status" value="1"/>
</dbReference>
<evidence type="ECO:0000259" key="13">
    <source>
        <dbReference type="Pfam" id="PF02744"/>
    </source>
</evidence>
<dbReference type="GO" id="GO:0033499">
    <property type="term" value="P:galactose catabolic process via UDP-galactose, Leloir pathway"/>
    <property type="evidence" value="ECO:0007669"/>
    <property type="project" value="TreeGrafter"/>
</dbReference>
<evidence type="ECO:0000256" key="7">
    <source>
        <dbReference type="ARBA" id="ARBA00022723"/>
    </source>
</evidence>
<dbReference type="EMBL" id="KQ434899">
    <property type="protein sequence ID" value="KZC10861.1"/>
    <property type="molecule type" value="Genomic_DNA"/>
</dbReference>
<keyword evidence="8" id="KW-0862">Zinc</keyword>
<evidence type="ECO:0000256" key="9">
    <source>
        <dbReference type="ARBA" id="ARBA00023144"/>
    </source>
</evidence>
<evidence type="ECO:0000313" key="14">
    <source>
        <dbReference type="EMBL" id="KZC10861.1"/>
    </source>
</evidence>
<dbReference type="PANTHER" id="PTHR11943">
    <property type="entry name" value="GALACTOSE-1-PHOSPHATE URIDYLYLTRANSFERASE"/>
    <property type="match status" value="1"/>
</dbReference>
<dbReference type="Gene3D" id="3.30.428.10">
    <property type="entry name" value="HIT-like"/>
    <property type="match status" value="2"/>
</dbReference>
<dbReference type="InterPro" id="IPR005849">
    <property type="entry name" value="GalP_Utransf_N"/>
</dbReference>
<evidence type="ECO:0000256" key="5">
    <source>
        <dbReference type="ARBA" id="ARBA00022679"/>
    </source>
</evidence>
<evidence type="ECO:0000256" key="10">
    <source>
        <dbReference type="ARBA" id="ARBA00023277"/>
    </source>
</evidence>
<evidence type="ECO:0000256" key="11">
    <source>
        <dbReference type="RuleBase" id="RU000506"/>
    </source>
</evidence>
<dbReference type="InterPro" id="IPR001937">
    <property type="entry name" value="GalP_UDPtransf1"/>
</dbReference>
<name>A0A154PG86_DUFNO</name>
<feature type="domain" description="Galactose-1-phosphate uridyl transferase C-terminal" evidence="13">
    <location>
        <begin position="357"/>
        <end position="505"/>
    </location>
</feature>
<dbReference type="GO" id="GO:0005737">
    <property type="term" value="C:cytoplasm"/>
    <property type="evidence" value="ECO:0007669"/>
    <property type="project" value="TreeGrafter"/>
</dbReference>
<dbReference type="InterPro" id="IPR019779">
    <property type="entry name" value="GalP_UDPtransf1_His-AS"/>
</dbReference>
<evidence type="ECO:0000256" key="6">
    <source>
        <dbReference type="ARBA" id="ARBA00022695"/>
    </source>
</evidence>
<keyword evidence="10 11" id="KW-0119">Carbohydrate metabolism</keyword>
<organism evidence="14 15">
    <name type="scientific">Dufourea novaeangliae</name>
    <name type="common">Sweat bee</name>
    <dbReference type="NCBI Taxonomy" id="178035"/>
    <lineage>
        <taxon>Eukaryota</taxon>
        <taxon>Metazoa</taxon>
        <taxon>Ecdysozoa</taxon>
        <taxon>Arthropoda</taxon>
        <taxon>Hexapoda</taxon>
        <taxon>Insecta</taxon>
        <taxon>Pterygota</taxon>
        <taxon>Neoptera</taxon>
        <taxon>Endopterygota</taxon>
        <taxon>Hymenoptera</taxon>
        <taxon>Apocrita</taxon>
        <taxon>Aculeata</taxon>
        <taxon>Apoidea</taxon>
        <taxon>Anthophila</taxon>
        <taxon>Halictidae</taxon>
        <taxon>Rophitinae</taxon>
        <taxon>Dufourea</taxon>
    </lineage>
</organism>
<dbReference type="EC" id="2.7.7.12" evidence="11"/>
<dbReference type="CDD" id="cd00608">
    <property type="entry name" value="GalT"/>
    <property type="match status" value="1"/>
</dbReference>
<dbReference type="InterPro" id="IPR005850">
    <property type="entry name" value="GalP_Utransf_C"/>
</dbReference>
<dbReference type="GO" id="GO:0008108">
    <property type="term" value="F:UDP-glucose:hexose-1-phosphate uridylyltransferase activity"/>
    <property type="evidence" value="ECO:0007669"/>
    <property type="project" value="UniProtKB-EC"/>
</dbReference>
<keyword evidence="6 11" id="KW-0548">Nucleotidyltransferase</keyword>
<dbReference type="PROSITE" id="PS00117">
    <property type="entry name" value="GAL_P_UDP_TRANSF_I"/>
    <property type="match status" value="1"/>
</dbReference>